<dbReference type="HAMAP" id="MF_01369_B">
    <property type="entry name" value="Ribosomal_uL23_B"/>
    <property type="match status" value="1"/>
</dbReference>
<dbReference type="AlphaFoldDB" id="A0A0G1EBH6"/>
<comment type="subunit">
    <text evidence="4">Part of the 50S ribosomal subunit. Contacts protein L29, and trigger factor when it is bound to the ribosome.</text>
</comment>
<comment type="similarity">
    <text evidence="1 4">Belongs to the universal ribosomal protein uL23 family.</text>
</comment>
<keyword evidence="2 4" id="KW-0689">Ribosomal protein</keyword>
<gene>
    <name evidence="4" type="primary">rplW</name>
    <name evidence="5" type="ORF">UV42_C0016G0002</name>
</gene>
<protein>
    <recommendedName>
        <fullName evidence="4">Large ribosomal subunit protein uL23</fullName>
    </recommendedName>
</protein>
<dbReference type="EMBL" id="LCEK01000016">
    <property type="protein sequence ID" value="KKS71953.1"/>
    <property type="molecule type" value="Genomic_DNA"/>
</dbReference>
<evidence type="ECO:0000256" key="4">
    <source>
        <dbReference type="HAMAP-Rule" id="MF_01369"/>
    </source>
</evidence>
<dbReference type="Pfam" id="PF00276">
    <property type="entry name" value="Ribosomal_L23"/>
    <property type="match status" value="1"/>
</dbReference>
<evidence type="ECO:0000313" key="6">
    <source>
        <dbReference type="Proteomes" id="UP000033867"/>
    </source>
</evidence>
<evidence type="ECO:0000256" key="3">
    <source>
        <dbReference type="ARBA" id="ARBA00023274"/>
    </source>
</evidence>
<dbReference type="GO" id="GO:0006412">
    <property type="term" value="P:translation"/>
    <property type="evidence" value="ECO:0007669"/>
    <property type="project" value="UniProtKB-UniRule"/>
</dbReference>
<keyword evidence="4" id="KW-0699">rRNA-binding</keyword>
<sequence>MGILKRKTTDTKAKKETTPVLEEKKRVSVQNAFVHKRILLGAHVSEKAASVESTGRYTFRVAINATKNDISTEIKTHYGIAPLSVRVINVEGKNVRFGRTLGKRKDWKKAIVTLPEGKHIDIHSGV</sequence>
<dbReference type="InterPro" id="IPR012678">
    <property type="entry name" value="Ribosomal_uL23/eL15/eS24_sf"/>
</dbReference>
<keyword evidence="3 4" id="KW-0687">Ribonucleoprotein</keyword>
<accession>A0A0G1EBH6</accession>
<dbReference type="Gene3D" id="3.30.70.330">
    <property type="match status" value="1"/>
</dbReference>
<dbReference type="Proteomes" id="UP000033867">
    <property type="component" value="Unassembled WGS sequence"/>
</dbReference>
<comment type="function">
    <text evidence="4">One of the early assembly proteins it binds 23S rRNA. One of the proteins that surrounds the polypeptide exit tunnel on the outside of the ribosome. Forms the main docking site for trigger factor binding to the ribosome.</text>
</comment>
<dbReference type="SUPFAM" id="SSF54189">
    <property type="entry name" value="Ribosomal proteins S24e, L23 and L15e"/>
    <property type="match status" value="1"/>
</dbReference>
<evidence type="ECO:0000256" key="2">
    <source>
        <dbReference type="ARBA" id="ARBA00022980"/>
    </source>
</evidence>
<dbReference type="InterPro" id="IPR012677">
    <property type="entry name" value="Nucleotide-bd_a/b_plait_sf"/>
</dbReference>
<comment type="caution">
    <text evidence="5">The sequence shown here is derived from an EMBL/GenBank/DDBJ whole genome shotgun (WGS) entry which is preliminary data.</text>
</comment>
<keyword evidence="4" id="KW-0694">RNA-binding</keyword>
<evidence type="ECO:0000256" key="1">
    <source>
        <dbReference type="ARBA" id="ARBA00006700"/>
    </source>
</evidence>
<evidence type="ECO:0000313" key="5">
    <source>
        <dbReference type="EMBL" id="KKS71953.1"/>
    </source>
</evidence>
<name>A0A0G1EBH6_9BACT</name>
<proteinExistence type="inferred from homology"/>
<dbReference type="InterPro" id="IPR013025">
    <property type="entry name" value="Ribosomal_uL23-like"/>
</dbReference>
<reference evidence="5 6" key="1">
    <citation type="journal article" date="2015" name="Nature">
        <title>rRNA introns, odd ribosomes, and small enigmatic genomes across a large radiation of phyla.</title>
        <authorList>
            <person name="Brown C.T."/>
            <person name="Hug L.A."/>
            <person name="Thomas B.C."/>
            <person name="Sharon I."/>
            <person name="Castelle C.J."/>
            <person name="Singh A."/>
            <person name="Wilkins M.J."/>
            <person name="Williams K.H."/>
            <person name="Banfield J.F."/>
        </authorList>
    </citation>
    <scope>NUCLEOTIDE SEQUENCE [LARGE SCALE GENOMIC DNA]</scope>
</reference>
<dbReference type="GO" id="GO:1990904">
    <property type="term" value="C:ribonucleoprotein complex"/>
    <property type="evidence" value="ECO:0007669"/>
    <property type="project" value="UniProtKB-KW"/>
</dbReference>
<dbReference type="GO" id="GO:0005840">
    <property type="term" value="C:ribosome"/>
    <property type="evidence" value="ECO:0007669"/>
    <property type="project" value="UniProtKB-KW"/>
</dbReference>
<organism evidence="5 6">
    <name type="scientific">Candidatus Magasanikbacteria bacterium GW2011_GWE2_42_7</name>
    <dbReference type="NCBI Taxonomy" id="1619052"/>
    <lineage>
        <taxon>Bacteria</taxon>
        <taxon>Candidatus Magasanikiibacteriota</taxon>
    </lineage>
</organism>
<dbReference type="GO" id="GO:0019843">
    <property type="term" value="F:rRNA binding"/>
    <property type="evidence" value="ECO:0007669"/>
    <property type="project" value="UniProtKB-UniRule"/>
</dbReference>
<dbReference type="GO" id="GO:0003735">
    <property type="term" value="F:structural constituent of ribosome"/>
    <property type="evidence" value="ECO:0007669"/>
    <property type="project" value="InterPro"/>
</dbReference>